<accession>A0A6L6J8P7</accession>
<dbReference type="AlphaFoldDB" id="A0A6L6J8P7"/>
<feature type="region of interest" description="Disordered" evidence="1">
    <location>
        <begin position="34"/>
        <end position="69"/>
    </location>
</feature>
<evidence type="ECO:0000313" key="3">
    <source>
        <dbReference type="Proteomes" id="UP000478183"/>
    </source>
</evidence>
<evidence type="ECO:0000313" key="2">
    <source>
        <dbReference type="EMBL" id="MTH78370.1"/>
    </source>
</evidence>
<organism evidence="2 3">
    <name type="scientific">Paracoccus aestuariivivens</name>
    <dbReference type="NCBI Taxonomy" id="1820333"/>
    <lineage>
        <taxon>Bacteria</taxon>
        <taxon>Pseudomonadati</taxon>
        <taxon>Pseudomonadota</taxon>
        <taxon>Alphaproteobacteria</taxon>
        <taxon>Rhodobacterales</taxon>
        <taxon>Paracoccaceae</taxon>
        <taxon>Paracoccus</taxon>
    </lineage>
</organism>
<proteinExistence type="predicted"/>
<comment type="caution">
    <text evidence="2">The sequence shown here is derived from an EMBL/GenBank/DDBJ whole genome shotgun (WGS) entry which is preliminary data.</text>
</comment>
<name>A0A6L6J8P7_9RHOB</name>
<evidence type="ECO:0000256" key="1">
    <source>
        <dbReference type="SAM" id="MobiDB-lite"/>
    </source>
</evidence>
<dbReference type="RefSeq" id="WP_155095731.1">
    <property type="nucleotide sequence ID" value="NZ_WMIE01000006.1"/>
</dbReference>
<dbReference type="Proteomes" id="UP000478183">
    <property type="component" value="Unassembled WGS sequence"/>
</dbReference>
<dbReference type="EMBL" id="WMIE01000006">
    <property type="protein sequence ID" value="MTH78370.1"/>
    <property type="molecule type" value="Genomic_DNA"/>
</dbReference>
<gene>
    <name evidence="2" type="ORF">GL286_11575</name>
</gene>
<protein>
    <submittedName>
        <fullName evidence="2">Uncharacterized protein</fullName>
    </submittedName>
</protein>
<reference evidence="2 3" key="1">
    <citation type="submission" date="2019-11" db="EMBL/GenBank/DDBJ databases">
        <authorList>
            <person name="Dong K."/>
        </authorList>
    </citation>
    <scope>NUCLEOTIDE SEQUENCE [LARGE SCALE GENOMIC DNA]</scope>
    <source>
        <strain evidence="2 3">NBRC 111993</strain>
    </source>
</reference>
<keyword evidence="3" id="KW-1185">Reference proteome</keyword>
<feature type="compositionally biased region" description="Polar residues" evidence="1">
    <location>
        <begin position="45"/>
        <end position="56"/>
    </location>
</feature>
<sequence>MAASEQPVISDPAPIPEFDNKTLTGVEVFDHAEGSWEVPSMSRPMPQQCSSKSAPSRSGWPQAPRPAPKIDATLKTIIAGFQKDAGRAISERDFL</sequence>